<accession>A0A0L0NL50</accession>
<keyword evidence="3" id="KW-1185">Reference proteome</keyword>
<comment type="caution">
    <text evidence="2">The sequence shown here is derived from an EMBL/GenBank/DDBJ whole genome shotgun (WGS) entry which is preliminary data.</text>
</comment>
<feature type="compositionally biased region" description="Polar residues" evidence="1">
    <location>
        <begin position="160"/>
        <end position="176"/>
    </location>
</feature>
<feature type="compositionally biased region" description="Basic and acidic residues" evidence="1">
    <location>
        <begin position="320"/>
        <end position="331"/>
    </location>
</feature>
<name>A0A0L0NL50_TOLOC</name>
<evidence type="ECO:0000313" key="2">
    <source>
        <dbReference type="EMBL" id="KND94774.1"/>
    </source>
</evidence>
<dbReference type="Proteomes" id="UP000036947">
    <property type="component" value="Unassembled WGS sequence"/>
</dbReference>
<gene>
    <name evidence="2" type="ORF">TOPH_00616</name>
</gene>
<feature type="region of interest" description="Disordered" evidence="1">
    <location>
        <begin position="310"/>
        <end position="386"/>
    </location>
</feature>
<organism evidence="2 3">
    <name type="scientific">Tolypocladium ophioglossoides (strain CBS 100239)</name>
    <name type="common">Snaketongue truffleclub</name>
    <name type="synonym">Elaphocordyceps ophioglossoides</name>
    <dbReference type="NCBI Taxonomy" id="1163406"/>
    <lineage>
        <taxon>Eukaryota</taxon>
        <taxon>Fungi</taxon>
        <taxon>Dikarya</taxon>
        <taxon>Ascomycota</taxon>
        <taxon>Pezizomycotina</taxon>
        <taxon>Sordariomycetes</taxon>
        <taxon>Hypocreomycetidae</taxon>
        <taxon>Hypocreales</taxon>
        <taxon>Ophiocordycipitaceae</taxon>
        <taxon>Tolypocladium</taxon>
    </lineage>
</organism>
<dbReference type="AlphaFoldDB" id="A0A0L0NL50"/>
<dbReference type="EMBL" id="LFRF01000001">
    <property type="protein sequence ID" value="KND94774.1"/>
    <property type="molecule type" value="Genomic_DNA"/>
</dbReference>
<sequence>MIKYTPDRCTPRSVRRYMKANVRHNAFKARGPRLWPKSDVVPPPGSVVGSRSLARHGRTRVQELRDQVAIGPLPLATLVTAADGVGPRTLESCCGGGTRYSSADARQGGLGLFGLLSESRFTGQEHGPIEALRKTTVAATDLHGDDDEFANHGEPRAQRGINTGRSHAQPHSSVGANNLEEHGEQVKSAPLDLPSLTDGEDKEAQENVPQVERELPPQVASDIVQSTSIGVVLQVLVVVHAERLFLVNVSSSDRDGDGEDGNVHHDHVQDRHRRMQVCQVDCRETCRPCGSSLKEADDDAILERQPADGFRTEIEDDEEHQVQRVQDDQDPKQPPVGTGGEQKREASTRMFLPQARSLGRNLRKHPDHEPQHDWEASVSNDDEEPHDHEGILRFLKGDHAVWRQGEANIHECHIGREEAPPSSRHARIVNNLAVLVVVKNVWQQAGEYYELKAPKGAVLDATELLALLKRQTNKVGISGDCRRIREVGYILALFSRQNRSNGVQGPRPDRTRGPLLTILVELLLSRVQSAGLSKPQRIERAADGFGIVGDFVCDFASSVPLWLCDCDGGLPITDISRINGGMINPRVHCPRPGEDFLVIMCIINLEPPRPQAPLRVSRPGNAQDFVVLVSLPLHNGNVLGVGPMLRDLQGVLSHAIAPLDGTSKRDCGMAGVAAVFVLPLIELLQWLAVLCSTMVVRSFAQGLQWADLCCAIGLFIRRRGRIALVALGQDAGFGRVVLNVVQEDTIVSDPLRPPIWRHNGDISSIDTLDGHGGPLHVGTSLRLGFGQGRATLAHLPGPSLESLLEPVQPEKHDAGMEGDGVGCHGEEIDHALLESIEQIDVDRIQTGLRVGSAGKQQGIDVRQLALAGGINGNRTDDRCADDPKWAEMKLKCGFLETNEGLIALSCAQI</sequence>
<feature type="compositionally biased region" description="Basic and acidic residues" evidence="1">
    <location>
        <begin position="364"/>
        <end position="375"/>
    </location>
</feature>
<evidence type="ECO:0000256" key="1">
    <source>
        <dbReference type="SAM" id="MobiDB-lite"/>
    </source>
</evidence>
<protein>
    <submittedName>
        <fullName evidence="2">Uncharacterized protein</fullName>
    </submittedName>
</protein>
<feature type="region of interest" description="Disordered" evidence="1">
    <location>
        <begin position="143"/>
        <end position="214"/>
    </location>
</feature>
<reference evidence="2 3" key="1">
    <citation type="journal article" date="2015" name="BMC Genomics">
        <title>The genome of the truffle-parasite Tolypocladium ophioglossoides and the evolution of antifungal peptaibiotics.</title>
        <authorList>
            <person name="Quandt C.A."/>
            <person name="Bushley K.E."/>
            <person name="Spatafora J.W."/>
        </authorList>
    </citation>
    <scope>NUCLEOTIDE SEQUENCE [LARGE SCALE GENOMIC DNA]</scope>
    <source>
        <strain evidence="2 3">CBS 100239</strain>
    </source>
</reference>
<proteinExistence type="predicted"/>
<evidence type="ECO:0000313" key="3">
    <source>
        <dbReference type="Proteomes" id="UP000036947"/>
    </source>
</evidence>